<comment type="caution">
    <text evidence="2">The sequence shown here is derived from an EMBL/GenBank/DDBJ whole genome shotgun (WGS) entry which is preliminary data.</text>
</comment>
<dbReference type="Proteomes" id="UP000608522">
    <property type="component" value="Unassembled WGS sequence"/>
</dbReference>
<accession>A0ABQ3T3B1</accession>
<evidence type="ECO:0000313" key="3">
    <source>
        <dbReference type="Proteomes" id="UP000608522"/>
    </source>
</evidence>
<proteinExistence type="predicted"/>
<protein>
    <recommendedName>
        <fullName evidence="4">Transposase</fullName>
    </recommendedName>
</protein>
<name>A0ABQ3T3B1_9ACTN</name>
<feature type="region of interest" description="Disordered" evidence="1">
    <location>
        <begin position="75"/>
        <end position="116"/>
    </location>
</feature>
<evidence type="ECO:0000256" key="1">
    <source>
        <dbReference type="SAM" id="MobiDB-lite"/>
    </source>
</evidence>
<evidence type="ECO:0000313" key="2">
    <source>
        <dbReference type="EMBL" id="GHI74881.1"/>
    </source>
</evidence>
<sequence>MLPTRETGPLAAWLILHPGLDIISRDRAGAYTEGTRRGAPDALQIADRSHLRQGLGRAAETCVVAHRELVPVQSLAQRHAARGHPTGFRAAAARPSTRRPAGRAQAGRTHPAPRAP</sequence>
<dbReference type="EMBL" id="BNED01000003">
    <property type="protein sequence ID" value="GHI74881.1"/>
    <property type="molecule type" value="Genomic_DNA"/>
</dbReference>
<organism evidence="2 3">
    <name type="scientific">Streptomyces spororaveus</name>
    <dbReference type="NCBI Taxonomy" id="284039"/>
    <lineage>
        <taxon>Bacteria</taxon>
        <taxon>Bacillati</taxon>
        <taxon>Actinomycetota</taxon>
        <taxon>Actinomycetes</taxon>
        <taxon>Kitasatosporales</taxon>
        <taxon>Streptomycetaceae</taxon>
        <taxon>Streptomyces</taxon>
    </lineage>
</organism>
<gene>
    <name evidence="2" type="ORF">Sspor_04420</name>
</gene>
<keyword evidence="3" id="KW-1185">Reference proteome</keyword>
<evidence type="ECO:0008006" key="4">
    <source>
        <dbReference type="Google" id="ProtNLM"/>
    </source>
</evidence>
<reference evidence="3" key="1">
    <citation type="submission" date="2023-07" db="EMBL/GenBank/DDBJ databases">
        <title>Whole genome shotgun sequence of Streptomyces spororaveus NBRC 15456.</title>
        <authorList>
            <person name="Komaki H."/>
            <person name="Tamura T."/>
        </authorList>
    </citation>
    <scope>NUCLEOTIDE SEQUENCE [LARGE SCALE GENOMIC DNA]</scope>
    <source>
        <strain evidence="3">NBRC 15456</strain>
    </source>
</reference>